<accession>A0ABD1I3Y9</accession>
<dbReference type="Proteomes" id="UP001567538">
    <property type="component" value="Unassembled WGS sequence"/>
</dbReference>
<reference evidence="1 2" key="1">
    <citation type="submission" date="2024-06" db="EMBL/GenBank/DDBJ databases">
        <title>A chromosome level genome sequence of Diviner's sage (Salvia divinorum).</title>
        <authorList>
            <person name="Ford S.A."/>
            <person name="Ro D.-K."/>
            <person name="Ness R.W."/>
            <person name="Phillips M.A."/>
        </authorList>
    </citation>
    <scope>NUCLEOTIDE SEQUENCE [LARGE SCALE GENOMIC DNA]</scope>
    <source>
        <strain evidence="1">SAF-2024a</strain>
        <tissue evidence="1">Leaf</tissue>
    </source>
</reference>
<evidence type="ECO:0008006" key="3">
    <source>
        <dbReference type="Google" id="ProtNLM"/>
    </source>
</evidence>
<protein>
    <recommendedName>
        <fullName evidence="3">Ribosomal protein L19</fullName>
    </recommendedName>
</protein>
<comment type="caution">
    <text evidence="1">The sequence shown here is derived from an EMBL/GenBank/DDBJ whole genome shotgun (WGS) entry which is preliminary data.</text>
</comment>
<evidence type="ECO:0000313" key="2">
    <source>
        <dbReference type="Proteomes" id="UP001567538"/>
    </source>
</evidence>
<gene>
    <name evidence="1" type="ORF">AAHA92_05553</name>
</gene>
<organism evidence="1 2">
    <name type="scientific">Salvia divinorum</name>
    <name type="common">Maria pastora</name>
    <name type="synonym">Diviner's sage</name>
    <dbReference type="NCBI Taxonomy" id="28513"/>
    <lineage>
        <taxon>Eukaryota</taxon>
        <taxon>Viridiplantae</taxon>
        <taxon>Streptophyta</taxon>
        <taxon>Embryophyta</taxon>
        <taxon>Tracheophyta</taxon>
        <taxon>Spermatophyta</taxon>
        <taxon>Magnoliopsida</taxon>
        <taxon>eudicotyledons</taxon>
        <taxon>Gunneridae</taxon>
        <taxon>Pentapetalae</taxon>
        <taxon>asterids</taxon>
        <taxon>lamiids</taxon>
        <taxon>Lamiales</taxon>
        <taxon>Lamiaceae</taxon>
        <taxon>Nepetoideae</taxon>
        <taxon>Mentheae</taxon>
        <taxon>Salviinae</taxon>
        <taxon>Salvia</taxon>
        <taxon>Salvia subgen. Calosphace</taxon>
    </lineage>
</organism>
<sequence>MALQNSDVGLRNRLPDREITIRRERTIRILVRVATRHGLKIRMIHKRRRLTNVAIESLTVEDSQTSMRR</sequence>
<name>A0ABD1I3Y9_SALDI</name>
<dbReference type="EMBL" id="JBEAFC010000003">
    <property type="protein sequence ID" value="KAL1563045.1"/>
    <property type="molecule type" value="Genomic_DNA"/>
</dbReference>
<proteinExistence type="predicted"/>
<evidence type="ECO:0000313" key="1">
    <source>
        <dbReference type="EMBL" id="KAL1563045.1"/>
    </source>
</evidence>
<keyword evidence="2" id="KW-1185">Reference proteome</keyword>
<dbReference type="AlphaFoldDB" id="A0ABD1I3Y9"/>